<protein>
    <submittedName>
        <fullName evidence="1">Uncharacterized protein</fullName>
    </submittedName>
</protein>
<dbReference type="Proteomes" id="UP000800040">
    <property type="component" value="Unassembled WGS sequence"/>
</dbReference>
<proteinExistence type="predicted"/>
<keyword evidence="2" id="KW-1185">Reference proteome</keyword>
<dbReference type="EMBL" id="ML975398">
    <property type="protein sequence ID" value="KAF1830392.1"/>
    <property type="molecule type" value="Genomic_DNA"/>
</dbReference>
<organism evidence="1 2">
    <name type="scientific">Decorospora gaudefroyi</name>
    <dbReference type="NCBI Taxonomy" id="184978"/>
    <lineage>
        <taxon>Eukaryota</taxon>
        <taxon>Fungi</taxon>
        <taxon>Dikarya</taxon>
        <taxon>Ascomycota</taxon>
        <taxon>Pezizomycotina</taxon>
        <taxon>Dothideomycetes</taxon>
        <taxon>Pleosporomycetidae</taxon>
        <taxon>Pleosporales</taxon>
        <taxon>Pleosporineae</taxon>
        <taxon>Pleosporaceae</taxon>
        <taxon>Decorospora</taxon>
    </lineage>
</organism>
<name>A0A6A5K780_9PLEO</name>
<gene>
    <name evidence="1" type="ORF">BDW02DRAFT_534218</name>
</gene>
<feature type="non-terminal residue" evidence="1">
    <location>
        <position position="117"/>
    </location>
</feature>
<dbReference type="AlphaFoldDB" id="A0A6A5K780"/>
<sequence>MSPPLPLLFTLPPSARHEFLLLDTTSSEITLKSLNRQILELVESSPNCAEFMAQHKKKASDSSSSATIQELKIHWDLKRRDAKIWPEFTVLTEGNLGAVLVVLGRDPGLGVLEVGLG</sequence>
<evidence type="ECO:0000313" key="1">
    <source>
        <dbReference type="EMBL" id="KAF1830392.1"/>
    </source>
</evidence>
<evidence type="ECO:0000313" key="2">
    <source>
        <dbReference type="Proteomes" id="UP000800040"/>
    </source>
</evidence>
<accession>A0A6A5K780</accession>
<reference evidence="1" key="1">
    <citation type="submission" date="2020-01" db="EMBL/GenBank/DDBJ databases">
        <authorList>
            <consortium name="DOE Joint Genome Institute"/>
            <person name="Haridas S."/>
            <person name="Albert R."/>
            <person name="Binder M."/>
            <person name="Bloem J."/>
            <person name="Labutti K."/>
            <person name="Salamov A."/>
            <person name="Andreopoulos B."/>
            <person name="Baker S.E."/>
            <person name="Barry K."/>
            <person name="Bills G."/>
            <person name="Bluhm B.H."/>
            <person name="Cannon C."/>
            <person name="Castanera R."/>
            <person name="Culley D.E."/>
            <person name="Daum C."/>
            <person name="Ezra D."/>
            <person name="Gonzalez J.B."/>
            <person name="Henrissat B."/>
            <person name="Kuo A."/>
            <person name="Liang C."/>
            <person name="Lipzen A."/>
            <person name="Lutzoni F."/>
            <person name="Magnuson J."/>
            <person name="Mondo S."/>
            <person name="Nolan M."/>
            <person name="Ohm R."/>
            <person name="Pangilinan J."/>
            <person name="Park H.-J."/>
            <person name="Ramirez L."/>
            <person name="Alfaro M."/>
            <person name="Sun H."/>
            <person name="Tritt A."/>
            <person name="Yoshinaga Y."/>
            <person name="Zwiers L.-H."/>
            <person name="Turgeon B.G."/>
            <person name="Goodwin S.B."/>
            <person name="Spatafora J.W."/>
            <person name="Crous P.W."/>
            <person name="Grigoriev I.V."/>
        </authorList>
    </citation>
    <scope>NUCLEOTIDE SEQUENCE</scope>
    <source>
        <strain evidence="1">P77</strain>
    </source>
</reference>
<dbReference type="OrthoDB" id="4415650at2759"/>